<keyword evidence="4" id="KW-1185">Reference proteome</keyword>
<organism evidence="3 4">
    <name type="scientific">Xylanibacter rodentium</name>
    <dbReference type="NCBI Taxonomy" id="2736289"/>
    <lineage>
        <taxon>Bacteria</taxon>
        <taxon>Pseudomonadati</taxon>
        <taxon>Bacteroidota</taxon>
        <taxon>Bacteroidia</taxon>
        <taxon>Bacteroidales</taxon>
        <taxon>Prevotellaceae</taxon>
        <taxon>Xylanibacter</taxon>
    </lineage>
</organism>
<feature type="domain" description="Lipocalin-like" evidence="2">
    <location>
        <begin position="17"/>
        <end position="145"/>
    </location>
</feature>
<gene>
    <name evidence="3" type="ORF">HPS55_03060</name>
</gene>
<dbReference type="GeneID" id="82156737"/>
<comment type="caution">
    <text evidence="3">The sequence shown here is derived from an EMBL/GenBank/DDBJ whole genome shotgun (WGS) entry which is preliminary data.</text>
</comment>
<dbReference type="Proteomes" id="UP001193734">
    <property type="component" value="Unassembled WGS sequence"/>
</dbReference>
<accession>A0ABX2ATL3</accession>
<feature type="signal peptide" evidence="1">
    <location>
        <begin position="1"/>
        <end position="18"/>
    </location>
</feature>
<name>A0ABX2ATL3_9BACT</name>
<protein>
    <submittedName>
        <fullName evidence="3">Lipocalin-like domain-containing protein</fullName>
    </submittedName>
</protein>
<dbReference type="RefSeq" id="WP_172175861.1">
    <property type="nucleotide sequence ID" value="NZ_CASGKG010000014.1"/>
</dbReference>
<evidence type="ECO:0000313" key="4">
    <source>
        <dbReference type="Proteomes" id="UP001193734"/>
    </source>
</evidence>
<sequence length="146" mass="16684">MKTIKSIIVMAFAISAMMSCEIETSGNGDLDGFWHLVRVDTLSTGGMCDMSGRRVFWSVQVGILNATDYDRYHKGYLFHFDKTDSSLHIFDPYKDNRTEGDIKIEDPSELYHLGINAIDETFIIEQLEGSRMTLVTDVLRLSFRKM</sequence>
<reference evidence="3 4" key="1">
    <citation type="submission" date="2020-05" db="EMBL/GenBank/DDBJ databases">
        <title>Distinct polysaccharide utilization as determinants for interspecies competition between intestinal Prevotella spp.</title>
        <authorList>
            <person name="Galvez E.J.C."/>
            <person name="Iljazovic A."/>
            <person name="Strowig T."/>
        </authorList>
    </citation>
    <scope>NUCLEOTIDE SEQUENCE [LARGE SCALE GENOMIC DNA]</scope>
    <source>
        <strain evidence="3 4">PROD</strain>
    </source>
</reference>
<dbReference type="InterPro" id="IPR024311">
    <property type="entry name" value="Lipocalin-like"/>
</dbReference>
<evidence type="ECO:0000256" key="1">
    <source>
        <dbReference type="SAM" id="SignalP"/>
    </source>
</evidence>
<dbReference type="PROSITE" id="PS51257">
    <property type="entry name" value="PROKAR_LIPOPROTEIN"/>
    <property type="match status" value="1"/>
</dbReference>
<dbReference type="Gene3D" id="2.40.128.280">
    <property type="match status" value="1"/>
</dbReference>
<evidence type="ECO:0000259" key="2">
    <source>
        <dbReference type="Pfam" id="PF16585"/>
    </source>
</evidence>
<evidence type="ECO:0000313" key="3">
    <source>
        <dbReference type="EMBL" id="NPE13313.1"/>
    </source>
</evidence>
<proteinExistence type="predicted"/>
<dbReference type="Pfam" id="PF16585">
    <property type="entry name" value="Lipocalin_8"/>
    <property type="match status" value="1"/>
</dbReference>
<feature type="chain" id="PRO_5045893261" evidence="1">
    <location>
        <begin position="19"/>
        <end position="146"/>
    </location>
</feature>
<dbReference type="EMBL" id="JABKKE010000003">
    <property type="protein sequence ID" value="NPE13313.1"/>
    <property type="molecule type" value="Genomic_DNA"/>
</dbReference>
<keyword evidence="1" id="KW-0732">Signal</keyword>